<name>A0ABV3PV47_9HYPH</name>
<organism evidence="3 4">
    <name type="scientific">Labrys neptuniae</name>
    <dbReference type="NCBI Taxonomy" id="376174"/>
    <lineage>
        <taxon>Bacteria</taxon>
        <taxon>Pseudomonadati</taxon>
        <taxon>Pseudomonadota</taxon>
        <taxon>Alphaproteobacteria</taxon>
        <taxon>Hyphomicrobiales</taxon>
        <taxon>Xanthobacteraceae</taxon>
        <taxon>Labrys</taxon>
    </lineage>
</organism>
<reference evidence="3 4" key="1">
    <citation type="submission" date="2024-07" db="EMBL/GenBank/DDBJ databases">
        <title>Description of Labrys sedimenti sp. nov., isolated from a diclofenac-degrading enrichment culture.</title>
        <authorList>
            <person name="Tancsics A."/>
            <person name="Csepanyi A."/>
        </authorList>
    </citation>
    <scope>NUCLEOTIDE SEQUENCE [LARGE SCALE GENOMIC DNA]</scope>
    <source>
        <strain evidence="3 4">LMG 23578</strain>
    </source>
</reference>
<keyword evidence="2" id="KW-0732">Signal</keyword>
<protein>
    <recommendedName>
        <fullName evidence="5">DUF3106 domain-containing protein</fullName>
    </recommendedName>
</protein>
<dbReference type="Proteomes" id="UP001555786">
    <property type="component" value="Unassembled WGS sequence"/>
</dbReference>
<feature type="signal peptide" evidence="2">
    <location>
        <begin position="1"/>
        <end position="31"/>
    </location>
</feature>
<sequence>MQLKRQIPLLAMAALVGLTGMSGLAVPPVHAQTAQAIPVRPNPARVQQKMREIEPEYRRRVLRDGKAAADAWLVRTARQWGIEEGRRARREYDANQRRAAEARSRPRTAQPASPLQSATPPKPAPADTPLPATIREGLR</sequence>
<feature type="compositionally biased region" description="Basic and acidic residues" evidence="1">
    <location>
        <begin position="84"/>
        <end position="104"/>
    </location>
</feature>
<gene>
    <name evidence="3" type="ORF">ABXS05_28585</name>
</gene>
<accession>A0ABV3PV47</accession>
<dbReference type="RefSeq" id="WP_367626215.1">
    <property type="nucleotide sequence ID" value="NZ_JBFNQD010000015.1"/>
</dbReference>
<evidence type="ECO:0000256" key="1">
    <source>
        <dbReference type="SAM" id="MobiDB-lite"/>
    </source>
</evidence>
<evidence type="ECO:0000313" key="4">
    <source>
        <dbReference type="Proteomes" id="UP001555786"/>
    </source>
</evidence>
<proteinExistence type="predicted"/>
<keyword evidence="4" id="KW-1185">Reference proteome</keyword>
<feature type="region of interest" description="Disordered" evidence="1">
    <location>
        <begin position="84"/>
        <end position="139"/>
    </location>
</feature>
<dbReference type="EMBL" id="JBFNQD010000015">
    <property type="protein sequence ID" value="MEW9309542.1"/>
    <property type="molecule type" value="Genomic_DNA"/>
</dbReference>
<evidence type="ECO:0008006" key="5">
    <source>
        <dbReference type="Google" id="ProtNLM"/>
    </source>
</evidence>
<comment type="caution">
    <text evidence="3">The sequence shown here is derived from an EMBL/GenBank/DDBJ whole genome shotgun (WGS) entry which is preliminary data.</text>
</comment>
<evidence type="ECO:0000313" key="3">
    <source>
        <dbReference type="EMBL" id="MEW9309542.1"/>
    </source>
</evidence>
<evidence type="ECO:0000256" key="2">
    <source>
        <dbReference type="SAM" id="SignalP"/>
    </source>
</evidence>
<feature type="chain" id="PRO_5047379725" description="DUF3106 domain-containing protein" evidence="2">
    <location>
        <begin position="32"/>
        <end position="139"/>
    </location>
</feature>